<evidence type="ECO:0000256" key="1">
    <source>
        <dbReference type="ARBA" id="ARBA00022729"/>
    </source>
</evidence>
<sequence>MINSSSSANVLLPNEAGSIGPRVIGALGGCMTAVTGQNSIVLNESVDWIVGDEIIITTTDTNIEHTERHTIANISIDKTRIGIVNPLVYTHIVIHNVFPSGQIFHLAGVVGLLKRNIRIINRSPSSELFGFRIVVTDYAINIWNPVAIDAPNEDKREGIHIYNLGNWNPSRATFINSCSFDGGYNSAIGIWQANSIPITNNIVYKTYESAIVVTEKNNIIDNNLVSTIYWSSTAQPKLANNLVAGVERLVYRIQGNSCPGAVLPSDINNDYVNNEFHSAMSGINCWPMDKDFDYDTTWYYGLYINAACNIIIDSCTAADINVGIYTFIIGPLDEDFWNRFNFYIFSFLLAVSHVAGDNSNYDVHCAHKITGGYLFWIKLQILRTSSEDLCCNI</sequence>
<comment type="caution">
    <text evidence="2">The sequence shown here is derived from an EMBL/GenBank/DDBJ whole genome shotgun (WGS) entry which is preliminary data.</text>
</comment>
<gene>
    <name evidence="2" type="ORF">WKI299_LOCUS4177</name>
</gene>
<dbReference type="EMBL" id="CAJNRF010000968">
    <property type="protein sequence ID" value="CAF1989069.1"/>
    <property type="molecule type" value="Genomic_DNA"/>
</dbReference>
<dbReference type="InterPro" id="IPR052387">
    <property type="entry name" value="Fibrocystin"/>
</dbReference>
<dbReference type="AlphaFoldDB" id="A0A816MEH3"/>
<accession>A0A816MEH3</accession>
<evidence type="ECO:0000313" key="2">
    <source>
        <dbReference type="EMBL" id="CAF1989069.1"/>
    </source>
</evidence>
<organism evidence="2 3">
    <name type="scientific">Rotaria magnacalcarata</name>
    <dbReference type="NCBI Taxonomy" id="392030"/>
    <lineage>
        <taxon>Eukaryota</taxon>
        <taxon>Metazoa</taxon>
        <taxon>Spiralia</taxon>
        <taxon>Gnathifera</taxon>
        <taxon>Rotifera</taxon>
        <taxon>Eurotatoria</taxon>
        <taxon>Bdelloidea</taxon>
        <taxon>Philodinida</taxon>
        <taxon>Philodinidae</taxon>
        <taxon>Rotaria</taxon>
    </lineage>
</organism>
<name>A0A816MEH3_9BILA</name>
<evidence type="ECO:0000313" key="3">
    <source>
        <dbReference type="Proteomes" id="UP000663856"/>
    </source>
</evidence>
<protein>
    <submittedName>
        <fullName evidence="2">Uncharacterized protein</fullName>
    </submittedName>
</protein>
<keyword evidence="1" id="KW-0732">Signal</keyword>
<dbReference type="PANTHER" id="PTHR46769:SF2">
    <property type="entry name" value="FIBROCYSTIN-L ISOFORM 2 PRECURSOR-RELATED"/>
    <property type="match status" value="1"/>
</dbReference>
<reference evidence="2" key="1">
    <citation type="submission" date="2021-02" db="EMBL/GenBank/DDBJ databases">
        <authorList>
            <person name="Nowell W R."/>
        </authorList>
    </citation>
    <scope>NUCLEOTIDE SEQUENCE</scope>
</reference>
<dbReference type="Proteomes" id="UP000663856">
    <property type="component" value="Unassembled WGS sequence"/>
</dbReference>
<dbReference type="PANTHER" id="PTHR46769">
    <property type="entry name" value="POLYCYSTIC KIDNEY AND HEPATIC DISEASE 1 (AUTOSOMAL RECESSIVE)-LIKE 1"/>
    <property type="match status" value="1"/>
</dbReference>
<proteinExistence type="predicted"/>